<evidence type="ECO:0000259" key="10">
    <source>
        <dbReference type="PROSITE" id="PS51379"/>
    </source>
</evidence>
<organism evidence="12 13">
    <name type="scientific">Faecalicatena acetigenes</name>
    <dbReference type="NCBI Taxonomy" id="2981790"/>
    <lineage>
        <taxon>Bacteria</taxon>
        <taxon>Bacillati</taxon>
        <taxon>Bacillota</taxon>
        <taxon>Clostridia</taxon>
        <taxon>Lachnospirales</taxon>
        <taxon>Lachnospiraceae</taxon>
        <taxon>Faecalicatena</taxon>
    </lineage>
</organism>
<reference evidence="12 13" key="1">
    <citation type="journal article" date="2021" name="ISME Commun">
        <title>Automated analysis of genomic sequences facilitates high-throughput and comprehensive description of bacteria.</title>
        <authorList>
            <person name="Hitch T.C.A."/>
        </authorList>
    </citation>
    <scope>NUCLEOTIDE SEQUENCE [LARGE SCALE GENOMIC DNA]</scope>
    <source>
        <strain evidence="12 13">H2_18</strain>
    </source>
</reference>
<dbReference type="RefSeq" id="WP_059066632.1">
    <property type="nucleotide sequence ID" value="NZ_JAOQJX010000005.1"/>
</dbReference>
<keyword evidence="5" id="KW-0479">Metal-binding</keyword>
<gene>
    <name evidence="12" type="ORF">OCV51_04865</name>
</gene>
<feature type="domain" description="4Fe-4S ferredoxin-type" evidence="10">
    <location>
        <begin position="74"/>
        <end position="102"/>
    </location>
</feature>
<dbReference type="PROSITE" id="PS00198">
    <property type="entry name" value="4FE4S_FER_1"/>
    <property type="match status" value="1"/>
</dbReference>
<dbReference type="InterPro" id="IPR058240">
    <property type="entry name" value="rSAM_sf"/>
</dbReference>
<evidence type="ECO:0000256" key="9">
    <source>
        <dbReference type="ARBA" id="ARBA00047365"/>
    </source>
</evidence>
<protein>
    <submittedName>
        <fullName evidence="12">Glycyl-radical enzyme activating protein</fullName>
    </submittedName>
</protein>
<keyword evidence="8" id="KW-0411">Iron-sulfur</keyword>
<dbReference type="PANTHER" id="PTHR30352:SF4">
    <property type="entry name" value="PYRUVATE FORMATE-LYASE 2-ACTIVATING ENZYME"/>
    <property type="match status" value="1"/>
</dbReference>
<comment type="catalytic activity">
    <reaction evidence="9">
        <text>glycyl-[protein] + reduced [flavodoxin] + S-adenosyl-L-methionine = glycin-2-yl radical-[protein] + semiquinone [flavodoxin] + 5'-deoxyadenosine + L-methionine + H(+)</text>
        <dbReference type="Rhea" id="RHEA:61976"/>
        <dbReference type="Rhea" id="RHEA-COMP:10622"/>
        <dbReference type="Rhea" id="RHEA-COMP:14480"/>
        <dbReference type="Rhea" id="RHEA-COMP:15993"/>
        <dbReference type="Rhea" id="RHEA-COMP:15994"/>
        <dbReference type="ChEBI" id="CHEBI:15378"/>
        <dbReference type="ChEBI" id="CHEBI:17319"/>
        <dbReference type="ChEBI" id="CHEBI:29947"/>
        <dbReference type="ChEBI" id="CHEBI:32722"/>
        <dbReference type="ChEBI" id="CHEBI:57618"/>
        <dbReference type="ChEBI" id="CHEBI:57844"/>
        <dbReference type="ChEBI" id="CHEBI:59789"/>
        <dbReference type="ChEBI" id="CHEBI:140311"/>
    </reaction>
</comment>
<dbReference type="Gene3D" id="3.80.30.10">
    <property type="entry name" value="pyruvate-formate lyase- activating enzyme"/>
    <property type="match status" value="1"/>
</dbReference>
<keyword evidence="6" id="KW-0560">Oxidoreductase</keyword>
<dbReference type="EMBL" id="JAOQJX010000005">
    <property type="protein sequence ID" value="MCU6746987.1"/>
    <property type="molecule type" value="Genomic_DNA"/>
</dbReference>
<dbReference type="PROSITE" id="PS51379">
    <property type="entry name" value="4FE4S_FER_2"/>
    <property type="match status" value="2"/>
</dbReference>
<dbReference type="SFLD" id="SFLDG01118">
    <property type="entry name" value="activating_enzymes__group_2"/>
    <property type="match status" value="1"/>
</dbReference>
<dbReference type="SUPFAM" id="SSF54862">
    <property type="entry name" value="4Fe-4S ferredoxins"/>
    <property type="match status" value="1"/>
</dbReference>
<dbReference type="SFLD" id="SFLDS00029">
    <property type="entry name" value="Radical_SAM"/>
    <property type="match status" value="1"/>
</dbReference>
<keyword evidence="4" id="KW-0949">S-adenosyl-L-methionine</keyword>
<keyword evidence="3" id="KW-0004">4Fe-4S</keyword>
<evidence type="ECO:0000256" key="6">
    <source>
        <dbReference type="ARBA" id="ARBA00023002"/>
    </source>
</evidence>
<evidence type="ECO:0000256" key="1">
    <source>
        <dbReference type="ARBA" id="ARBA00001966"/>
    </source>
</evidence>
<dbReference type="Gene3D" id="3.30.70.20">
    <property type="match status" value="1"/>
</dbReference>
<feature type="domain" description="Radical SAM core" evidence="11">
    <location>
        <begin position="10"/>
        <end position="292"/>
    </location>
</feature>
<dbReference type="SUPFAM" id="SSF102114">
    <property type="entry name" value="Radical SAM enzymes"/>
    <property type="match status" value="1"/>
</dbReference>
<name>A0ABT2T9N1_9FIRM</name>
<dbReference type="PIRSF" id="PIRSF000371">
    <property type="entry name" value="PFL_act_enz"/>
    <property type="match status" value="1"/>
</dbReference>
<dbReference type="InterPro" id="IPR040074">
    <property type="entry name" value="BssD/PflA/YjjW"/>
</dbReference>
<comment type="cofactor">
    <cofactor evidence="1">
        <name>[4Fe-4S] cluster</name>
        <dbReference type="ChEBI" id="CHEBI:49883"/>
    </cofactor>
</comment>
<dbReference type="InterPro" id="IPR001989">
    <property type="entry name" value="Radical_activat_CS"/>
</dbReference>
<evidence type="ECO:0000256" key="7">
    <source>
        <dbReference type="ARBA" id="ARBA00023004"/>
    </source>
</evidence>
<comment type="similarity">
    <text evidence="2">Belongs to the organic radical-activating enzymes family.</text>
</comment>
<dbReference type="PANTHER" id="PTHR30352">
    <property type="entry name" value="PYRUVATE FORMATE-LYASE-ACTIVATING ENZYME"/>
    <property type="match status" value="1"/>
</dbReference>
<dbReference type="InterPro" id="IPR050014">
    <property type="entry name" value="T4HPD_activ_SAM"/>
</dbReference>
<evidence type="ECO:0000256" key="5">
    <source>
        <dbReference type="ARBA" id="ARBA00022723"/>
    </source>
</evidence>
<proteinExistence type="inferred from homology"/>
<dbReference type="Proteomes" id="UP001652394">
    <property type="component" value="Unassembled WGS sequence"/>
</dbReference>
<dbReference type="InterPro" id="IPR012839">
    <property type="entry name" value="Organic_radical_activase"/>
</dbReference>
<dbReference type="NCBIfam" id="NF043069">
    <property type="entry name" value="T4HPD_activ_SAM"/>
    <property type="match status" value="1"/>
</dbReference>
<dbReference type="Pfam" id="PF04055">
    <property type="entry name" value="Radical_SAM"/>
    <property type="match status" value="1"/>
</dbReference>
<evidence type="ECO:0000313" key="13">
    <source>
        <dbReference type="Proteomes" id="UP001652394"/>
    </source>
</evidence>
<dbReference type="PROSITE" id="PS51918">
    <property type="entry name" value="RADICAL_SAM"/>
    <property type="match status" value="1"/>
</dbReference>
<dbReference type="SFLD" id="SFLDG01066">
    <property type="entry name" value="organic_radical-activating_enz"/>
    <property type="match status" value="1"/>
</dbReference>
<dbReference type="NCBIfam" id="TIGR02494">
    <property type="entry name" value="PFLE_PFLC"/>
    <property type="match status" value="1"/>
</dbReference>
<accession>A0ABT2T9N1</accession>
<evidence type="ECO:0000256" key="2">
    <source>
        <dbReference type="ARBA" id="ARBA00009777"/>
    </source>
</evidence>
<evidence type="ECO:0000256" key="3">
    <source>
        <dbReference type="ARBA" id="ARBA00022485"/>
    </source>
</evidence>
<keyword evidence="7" id="KW-0408">Iron</keyword>
<comment type="caution">
    <text evidence="12">The sequence shown here is derived from an EMBL/GenBank/DDBJ whole genome shotgun (WGS) entry which is preliminary data.</text>
</comment>
<dbReference type="PROSITE" id="PS01087">
    <property type="entry name" value="RADICAL_ACTIVATING"/>
    <property type="match status" value="1"/>
</dbReference>
<keyword evidence="13" id="KW-1185">Reference proteome</keyword>
<dbReference type="InterPro" id="IPR034457">
    <property type="entry name" value="Organic_radical-activating"/>
</dbReference>
<dbReference type="InterPro" id="IPR017900">
    <property type="entry name" value="4Fe4S_Fe_S_CS"/>
</dbReference>
<evidence type="ECO:0000256" key="4">
    <source>
        <dbReference type="ARBA" id="ARBA00022691"/>
    </source>
</evidence>
<dbReference type="InterPro" id="IPR017896">
    <property type="entry name" value="4Fe4S_Fe-S-bd"/>
</dbReference>
<dbReference type="Pfam" id="PF00037">
    <property type="entry name" value="Fer4"/>
    <property type="match status" value="1"/>
</dbReference>
<evidence type="ECO:0000313" key="12">
    <source>
        <dbReference type="EMBL" id="MCU6746987.1"/>
    </source>
</evidence>
<sequence>MSLITDIQKYSIHDGDGIRTTVFFKGCALRCQWCHNPETQNTGRELLCHTESCVGCGACVEICPAHAVCIQEGKAWTDREICTACGRCTEVCNLNLREIAGKEYTVDDLVKELKKDEMFYEESGGGVTLSGGEVMLADMDFVEAVAKRLKAAGIHVAIDTCGYAPRANFERLLPFVDLFLYDIKTMDTAVHKKYMGFGNEQILENLEYLNHAGADIYIRIPTIKGVNADEKSMRAILSYLKEKQIRVLQINLLAYHNTGSAKYARLGRAYEGDALCAPSGEEMQTFADLFQEAGYKVKIGG</sequence>
<evidence type="ECO:0000256" key="8">
    <source>
        <dbReference type="ARBA" id="ARBA00023014"/>
    </source>
</evidence>
<evidence type="ECO:0000259" key="11">
    <source>
        <dbReference type="PROSITE" id="PS51918"/>
    </source>
</evidence>
<dbReference type="InterPro" id="IPR007197">
    <property type="entry name" value="rSAM"/>
</dbReference>
<feature type="domain" description="4Fe-4S ferredoxin-type" evidence="10">
    <location>
        <begin position="43"/>
        <end position="73"/>
    </location>
</feature>